<sequence length="96" mass="10676">MSELGQIVERIRSKNAGPFWITIDIFCNADGYERVVVIPTEVFAERLRASGLKRFDLPELNVVKISLPRPQIQGSARDRDMHGAALANVLTGMPVL</sequence>
<evidence type="ECO:0000313" key="2">
    <source>
        <dbReference type="EMBL" id="SEL43316.1"/>
    </source>
</evidence>
<evidence type="ECO:0000259" key="1">
    <source>
        <dbReference type="Pfam" id="PF14330"/>
    </source>
</evidence>
<dbReference type="AlphaFoldDB" id="A0A1H7Q618"/>
<protein>
    <recommendedName>
        <fullName evidence="1">DUF4387 domain-containing protein</fullName>
    </recommendedName>
</protein>
<dbReference type="Proteomes" id="UP000199283">
    <property type="component" value="Unassembled WGS sequence"/>
</dbReference>
<reference evidence="2 3" key="1">
    <citation type="submission" date="2016-10" db="EMBL/GenBank/DDBJ databases">
        <authorList>
            <person name="de Groot N.N."/>
        </authorList>
    </citation>
    <scope>NUCLEOTIDE SEQUENCE [LARGE SCALE GENOMIC DNA]</scope>
    <source>
        <strain evidence="2 3">DSM 14858</strain>
    </source>
</reference>
<dbReference type="OrthoDB" id="9796125at2"/>
<name>A0A1H7Q618_9RHOB</name>
<dbReference type="EMBL" id="FNZQ01000005">
    <property type="protein sequence ID" value="SEL43316.1"/>
    <property type="molecule type" value="Genomic_DNA"/>
</dbReference>
<keyword evidence="3" id="KW-1185">Reference proteome</keyword>
<proteinExistence type="predicted"/>
<dbReference type="STRING" id="188906.SAMN04488526_2663"/>
<dbReference type="RefSeq" id="WP_092763524.1">
    <property type="nucleotide sequence ID" value="NZ_FNZQ01000005.1"/>
</dbReference>
<gene>
    <name evidence="2" type="ORF">SAMN04488526_2663</name>
</gene>
<dbReference type="Pfam" id="PF14330">
    <property type="entry name" value="DUF4387"/>
    <property type="match status" value="1"/>
</dbReference>
<evidence type="ECO:0000313" key="3">
    <source>
        <dbReference type="Proteomes" id="UP000199283"/>
    </source>
</evidence>
<feature type="domain" description="DUF4387" evidence="1">
    <location>
        <begin position="4"/>
        <end position="87"/>
    </location>
</feature>
<dbReference type="InterPro" id="IPR025496">
    <property type="entry name" value="DUF4387"/>
</dbReference>
<organism evidence="2 3">
    <name type="scientific">Jannaschia helgolandensis</name>
    <dbReference type="NCBI Taxonomy" id="188906"/>
    <lineage>
        <taxon>Bacteria</taxon>
        <taxon>Pseudomonadati</taxon>
        <taxon>Pseudomonadota</taxon>
        <taxon>Alphaproteobacteria</taxon>
        <taxon>Rhodobacterales</taxon>
        <taxon>Roseobacteraceae</taxon>
        <taxon>Jannaschia</taxon>
    </lineage>
</organism>
<accession>A0A1H7Q618</accession>